<organism evidence="2 3">
    <name type="scientific">Giardia intestinalis</name>
    <name type="common">Giardia lamblia</name>
    <dbReference type="NCBI Taxonomy" id="5741"/>
    <lineage>
        <taxon>Eukaryota</taxon>
        <taxon>Metamonada</taxon>
        <taxon>Diplomonadida</taxon>
        <taxon>Hexamitidae</taxon>
        <taxon>Giardiinae</taxon>
        <taxon>Giardia</taxon>
    </lineage>
</organism>
<dbReference type="Proteomes" id="UP000018320">
    <property type="component" value="Unassembled WGS sequence"/>
</dbReference>
<sequence length="41" mass="4770">MRKSRNWTALMEAAHNNNNNNSELVESWPRTKANRRTQADG</sequence>
<gene>
    <name evidence="2" type="ORF">DHA2_152676</name>
</gene>
<reference evidence="2 3" key="2">
    <citation type="journal article" date="2013" name="Genome Biol. Evol.">
        <title>Genome sequencing of Giardia lamblia genotypes A2 and B isolates (DH and GS) and comparative analysis with the genomes of genotypes A1 and E (WB and Pig).</title>
        <authorList>
            <person name="Adam R.D."/>
            <person name="Dahlstrom E.W."/>
            <person name="Martens C.A."/>
            <person name="Bruno D.P."/>
            <person name="Barbian K.D."/>
            <person name="Ricklefs S.M."/>
            <person name="Hernandez M.M."/>
            <person name="Narla N.P."/>
            <person name="Patel R.B."/>
            <person name="Porcella S.F."/>
            <person name="Nash T.E."/>
        </authorList>
    </citation>
    <scope>NUCLEOTIDE SEQUENCE [LARGE SCALE GENOMIC DNA]</scope>
    <source>
        <strain evidence="2 3">DH</strain>
    </source>
</reference>
<name>V6TG28_GIAIN</name>
<dbReference type="AlphaFoldDB" id="V6TG28"/>
<proteinExistence type="predicted"/>
<evidence type="ECO:0000256" key="1">
    <source>
        <dbReference type="SAM" id="MobiDB-lite"/>
    </source>
</evidence>
<comment type="caution">
    <text evidence="2">The sequence shown here is derived from an EMBL/GenBank/DDBJ whole genome shotgun (WGS) entry which is preliminary data.</text>
</comment>
<feature type="region of interest" description="Disordered" evidence="1">
    <location>
        <begin position="13"/>
        <end position="41"/>
    </location>
</feature>
<reference evidence="3" key="1">
    <citation type="submission" date="2012-02" db="EMBL/GenBank/DDBJ databases">
        <title>Genome sequencing of Giardia lamblia Genotypes A2 and B isolates (DH and GS) and comparative analysis with the genomes of Genotypes A1 and E (WB and Pig).</title>
        <authorList>
            <person name="Adam R."/>
            <person name="Dahlstrom E."/>
            <person name="Martens C."/>
            <person name="Bruno D."/>
            <person name="Barbian K."/>
            <person name="Porcella S.F."/>
            <person name="Nash T."/>
        </authorList>
    </citation>
    <scope>NUCLEOTIDE SEQUENCE</scope>
    <source>
        <strain evidence="3">DH</strain>
    </source>
</reference>
<protein>
    <submittedName>
        <fullName evidence="2">Uncharacterized protein</fullName>
    </submittedName>
</protein>
<evidence type="ECO:0000313" key="3">
    <source>
        <dbReference type="Proteomes" id="UP000018320"/>
    </source>
</evidence>
<accession>V6TG28</accession>
<dbReference type="VEuPathDB" id="GiardiaDB:DHA2_152676"/>
<evidence type="ECO:0000313" key="2">
    <source>
        <dbReference type="EMBL" id="ESU37629.1"/>
    </source>
</evidence>
<dbReference type="EMBL" id="AHGT01000024">
    <property type="protein sequence ID" value="ESU37629.1"/>
    <property type="molecule type" value="Genomic_DNA"/>
</dbReference>